<evidence type="ECO:0000313" key="6">
    <source>
        <dbReference type="Proteomes" id="UP001597387"/>
    </source>
</evidence>
<comment type="caution">
    <text evidence="5">The sequence shown here is derived from an EMBL/GenBank/DDBJ whole genome shotgun (WGS) entry which is preliminary data.</text>
</comment>
<keyword evidence="1 5" id="KW-0436">Ligase</keyword>
<keyword evidence="6" id="KW-1185">Reference proteome</keyword>
<dbReference type="EC" id="6.3.5.3" evidence="5"/>
<accession>A0ABW4ZLK3</accession>
<dbReference type="GO" id="GO:0004642">
    <property type="term" value="F:phosphoribosylformylglycinamidine synthase activity"/>
    <property type="evidence" value="ECO:0007669"/>
    <property type="project" value="UniProtKB-EC"/>
</dbReference>
<keyword evidence="3" id="KW-0658">Purine biosynthesis</keyword>
<sequence length="38" mass="4270">MGNFTLEIDAESETTARKKADTGCKKFPANLIIESYEF</sequence>
<dbReference type="InterPro" id="IPR036604">
    <property type="entry name" value="PurS-like_sf"/>
</dbReference>
<keyword evidence="4" id="KW-0067">ATP-binding</keyword>
<protein>
    <submittedName>
        <fullName evidence="5">Phosphoribosylformylglycinamidine synthase subunit PurS</fullName>
        <ecNumber evidence="5">6.3.5.3</ecNumber>
    </submittedName>
</protein>
<dbReference type="InterPro" id="IPR003850">
    <property type="entry name" value="PurS"/>
</dbReference>
<evidence type="ECO:0000256" key="3">
    <source>
        <dbReference type="ARBA" id="ARBA00022755"/>
    </source>
</evidence>
<evidence type="ECO:0000256" key="1">
    <source>
        <dbReference type="ARBA" id="ARBA00022598"/>
    </source>
</evidence>
<proteinExistence type="predicted"/>
<evidence type="ECO:0000313" key="5">
    <source>
        <dbReference type="EMBL" id="MFD2162666.1"/>
    </source>
</evidence>
<dbReference type="RefSeq" id="WP_379125816.1">
    <property type="nucleotide sequence ID" value="NZ_JBHUHZ010000001.1"/>
</dbReference>
<evidence type="ECO:0000256" key="4">
    <source>
        <dbReference type="ARBA" id="ARBA00022840"/>
    </source>
</evidence>
<evidence type="ECO:0000256" key="2">
    <source>
        <dbReference type="ARBA" id="ARBA00022741"/>
    </source>
</evidence>
<gene>
    <name evidence="5" type="ORF">ACFSJU_09710</name>
</gene>
<keyword evidence="2" id="KW-0547">Nucleotide-binding</keyword>
<dbReference type="Proteomes" id="UP001597387">
    <property type="component" value="Unassembled WGS sequence"/>
</dbReference>
<name>A0ABW4ZLK3_9SPHI</name>
<organism evidence="5 6">
    <name type="scientific">Paradesertivirga mongoliensis</name>
    <dbReference type="NCBI Taxonomy" id="2100740"/>
    <lineage>
        <taxon>Bacteria</taxon>
        <taxon>Pseudomonadati</taxon>
        <taxon>Bacteroidota</taxon>
        <taxon>Sphingobacteriia</taxon>
        <taxon>Sphingobacteriales</taxon>
        <taxon>Sphingobacteriaceae</taxon>
        <taxon>Paradesertivirga</taxon>
    </lineage>
</organism>
<dbReference type="Pfam" id="PF02700">
    <property type="entry name" value="PurS"/>
    <property type="match status" value="1"/>
</dbReference>
<dbReference type="SUPFAM" id="SSF82697">
    <property type="entry name" value="PurS-like"/>
    <property type="match status" value="1"/>
</dbReference>
<reference evidence="6" key="1">
    <citation type="journal article" date="2019" name="Int. J. Syst. Evol. Microbiol.">
        <title>The Global Catalogue of Microorganisms (GCM) 10K type strain sequencing project: providing services to taxonomists for standard genome sequencing and annotation.</title>
        <authorList>
            <consortium name="The Broad Institute Genomics Platform"/>
            <consortium name="The Broad Institute Genome Sequencing Center for Infectious Disease"/>
            <person name="Wu L."/>
            <person name="Ma J."/>
        </authorList>
    </citation>
    <scope>NUCLEOTIDE SEQUENCE [LARGE SCALE GENOMIC DNA]</scope>
    <source>
        <strain evidence="6">KCTC 42217</strain>
    </source>
</reference>
<dbReference type="EMBL" id="JBHUHZ010000001">
    <property type="protein sequence ID" value="MFD2162666.1"/>
    <property type="molecule type" value="Genomic_DNA"/>
</dbReference>